<dbReference type="EC" id="1.14.-.-" evidence="1"/>
<accession>A0ABP6L551</accession>
<comment type="caution">
    <text evidence="3">The sequence shown here is derived from an EMBL/GenBank/DDBJ whole genome shotgun (WGS) entry which is preliminary data.</text>
</comment>
<dbReference type="Proteomes" id="UP001501035">
    <property type="component" value="Unassembled WGS sequence"/>
</dbReference>
<dbReference type="RefSeq" id="WP_344716473.1">
    <property type="nucleotide sequence ID" value="NZ_BAAAVS010000019.1"/>
</dbReference>
<evidence type="ECO:0000256" key="1">
    <source>
        <dbReference type="HAMAP-Rule" id="MF_00469"/>
    </source>
</evidence>
<comment type="similarity">
    <text evidence="1">Belongs to the TrhO family.</text>
</comment>
<dbReference type="PROSITE" id="PS50206">
    <property type="entry name" value="RHODANESE_3"/>
    <property type="match status" value="1"/>
</dbReference>
<dbReference type="InterPro" id="IPR036873">
    <property type="entry name" value="Rhodanese-like_dom_sf"/>
</dbReference>
<dbReference type="InterPro" id="IPR022111">
    <property type="entry name" value="Rhodanese_C"/>
</dbReference>
<keyword evidence="4" id="KW-1185">Reference proteome</keyword>
<comment type="function">
    <text evidence="1">Catalyzes oxygen-dependent 5-hydroxyuridine (ho5U) modification at position 34 in tRNAs.</text>
</comment>
<dbReference type="NCBIfam" id="NF001134">
    <property type="entry name" value="PRK00142.1-2"/>
    <property type="match status" value="1"/>
</dbReference>
<name>A0ABP6L551_9ACTN</name>
<dbReference type="EMBL" id="BAAAVS010000019">
    <property type="protein sequence ID" value="GAA3032571.1"/>
    <property type="molecule type" value="Genomic_DNA"/>
</dbReference>
<dbReference type="SMART" id="SM00450">
    <property type="entry name" value="RHOD"/>
    <property type="match status" value="1"/>
</dbReference>
<dbReference type="PANTHER" id="PTHR43268">
    <property type="entry name" value="THIOSULFATE SULFURTRANSFERASE/RHODANESE-LIKE DOMAIN-CONTAINING PROTEIN 2"/>
    <property type="match status" value="1"/>
</dbReference>
<feature type="domain" description="Rhodanese" evidence="2">
    <location>
        <begin position="130"/>
        <end position="225"/>
    </location>
</feature>
<reference evidence="4" key="1">
    <citation type="journal article" date="2019" name="Int. J. Syst. Evol. Microbiol.">
        <title>The Global Catalogue of Microorganisms (GCM) 10K type strain sequencing project: providing services to taxonomists for standard genome sequencing and annotation.</title>
        <authorList>
            <consortium name="The Broad Institute Genomics Platform"/>
            <consortium name="The Broad Institute Genome Sequencing Center for Infectious Disease"/>
            <person name="Wu L."/>
            <person name="Ma J."/>
        </authorList>
    </citation>
    <scope>NUCLEOTIDE SEQUENCE [LARGE SCALE GENOMIC DNA]</scope>
    <source>
        <strain evidence="4">JCM 14234</strain>
    </source>
</reference>
<dbReference type="Gene3D" id="3.30.70.100">
    <property type="match status" value="1"/>
</dbReference>
<dbReference type="HAMAP" id="MF_00469">
    <property type="entry name" value="TrhO"/>
    <property type="match status" value="1"/>
</dbReference>
<gene>
    <name evidence="1" type="primary">trhO</name>
    <name evidence="3" type="ORF">GCM10010528_12150</name>
</gene>
<evidence type="ECO:0000313" key="3">
    <source>
        <dbReference type="EMBL" id="GAA3032571.1"/>
    </source>
</evidence>
<protein>
    <recommendedName>
        <fullName evidence="1">tRNA uridine(34) hydroxylase</fullName>
        <ecNumber evidence="1">1.14.-.-</ecNumber>
    </recommendedName>
    <alternativeName>
        <fullName evidence="1">tRNA hydroxylation protein O</fullName>
    </alternativeName>
</protein>
<dbReference type="InterPro" id="IPR001763">
    <property type="entry name" value="Rhodanese-like_dom"/>
</dbReference>
<dbReference type="SUPFAM" id="SSF52821">
    <property type="entry name" value="Rhodanese/Cell cycle control phosphatase"/>
    <property type="match status" value="1"/>
</dbReference>
<keyword evidence="1" id="KW-0819">tRNA processing</keyword>
<dbReference type="Gene3D" id="3.40.250.10">
    <property type="entry name" value="Rhodanese-like domain"/>
    <property type="match status" value="1"/>
</dbReference>
<evidence type="ECO:0000313" key="4">
    <source>
        <dbReference type="Proteomes" id="UP001501035"/>
    </source>
</evidence>
<organism evidence="3 4">
    <name type="scientific">Gordonia defluvii</name>
    <dbReference type="NCBI Taxonomy" id="283718"/>
    <lineage>
        <taxon>Bacteria</taxon>
        <taxon>Bacillati</taxon>
        <taxon>Actinomycetota</taxon>
        <taxon>Actinomycetes</taxon>
        <taxon>Mycobacteriales</taxon>
        <taxon>Gordoniaceae</taxon>
        <taxon>Gordonia</taxon>
    </lineage>
</organism>
<proteinExistence type="inferred from homology"/>
<evidence type="ECO:0000259" key="2">
    <source>
        <dbReference type="PROSITE" id="PS50206"/>
    </source>
</evidence>
<dbReference type="Pfam" id="PF17773">
    <property type="entry name" value="UPF0176_N"/>
    <property type="match status" value="1"/>
</dbReference>
<comment type="catalytic activity">
    <reaction evidence="1">
        <text>uridine(34) in tRNA + AH2 + O2 = 5-hydroxyuridine(34) in tRNA + A + H2O</text>
        <dbReference type="Rhea" id="RHEA:64224"/>
        <dbReference type="Rhea" id="RHEA-COMP:11727"/>
        <dbReference type="Rhea" id="RHEA-COMP:13381"/>
        <dbReference type="ChEBI" id="CHEBI:13193"/>
        <dbReference type="ChEBI" id="CHEBI:15377"/>
        <dbReference type="ChEBI" id="CHEBI:15379"/>
        <dbReference type="ChEBI" id="CHEBI:17499"/>
        <dbReference type="ChEBI" id="CHEBI:65315"/>
        <dbReference type="ChEBI" id="CHEBI:136877"/>
    </reaction>
</comment>
<dbReference type="InterPro" id="IPR040503">
    <property type="entry name" value="TRHO_N"/>
</dbReference>
<keyword evidence="1" id="KW-0560">Oxidoreductase</keyword>
<dbReference type="InterPro" id="IPR020936">
    <property type="entry name" value="TrhO"/>
</dbReference>
<dbReference type="Pfam" id="PF12368">
    <property type="entry name" value="Rhodanese_C"/>
    <property type="match status" value="1"/>
</dbReference>
<dbReference type="PANTHER" id="PTHR43268:SF6">
    <property type="entry name" value="THIOSULFATE SULFURTRANSFERASE_RHODANESE-LIKE DOMAIN-CONTAINING PROTEIN 2"/>
    <property type="match status" value="1"/>
</dbReference>
<dbReference type="Pfam" id="PF00581">
    <property type="entry name" value="Rhodanese"/>
    <property type="match status" value="1"/>
</dbReference>
<sequence length="282" mass="30818">MATPKIVLFYVFAPLPDPEAIRLWQLALASASDLRGRIIVSSHGINVTVGGDLPDVKRYVRATRQYPPFADIDVKWSPGAGADFPRLSVRVRPEIVTFGAPSRIHVDGDGIVGGGVHLSAEQVNELVMRRGDEVVFLDGRNEIEAQIGRFRNAVVPPAQTTRDLLTLVDGGQFDEYRNRPVVTYCTGGVRCEVLSALLVDRGFSEVYQIDGGIVRYGEQYGDDGLWQGSMYVFDGRMSIDFSDHAAVIGQCRRCGSPTKNVANYPDADGRDLVVVCQACVNA</sequence>